<dbReference type="Proteomes" id="UP001597176">
    <property type="component" value="Unassembled WGS sequence"/>
</dbReference>
<evidence type="ECO:0000259" key="9">
    <source>
        <dbReference type="Pfam" id="PF01743"/>
    </source>
</evidence>
<evidence type="ECO:0000256" key="4">
    <source>
        <dbReference type="ARBA" id="ARBA00022695"/>
    </source>
</evidence>
<dbReference type="SUPFAM" id="SSF81891">
    <property type="entry name" value="Poly A polymerase C-terminal region-like"/>
    <property type="match status" value="1"/>
</dbReference>
<name>A0ABW3X4F1_9HYPH</name>
<dbReference type="Gene3D" id="3.30.460.10">
    <property type="entry name" value="Beta Polymerase, domain 2"/>
    <property type="match status" value="1"/>
</dbReference>
<dbReference type="RefSeq" id="WP_238202579.1">
    <property type="nucleotide sequence ID" value="NZ_JBHTND010000052.1"/>
</dbReference>
<reference evidence="12" key="1">
    <citation type="journal article" date="2019" name="Int. J. Syst. Evol. Microbiol.">
        <title>The Global Catalogue of Microorganisms (GCM) 10K type strain sequencing project: providing services to taxonomists for standard genome sequencing and annotation.</title>
        <authorList>
            <consortium name="The Broad Institute Genomics Platform"/>
            <consortium name="The Broad Institute Genome Sequencing Center for Infectious Disease"/>
            <person name="Wu L."/>
            <person name="Ma J."/>
        </authorList>
    </citation>
    <scope>NUCLEOTIDE SEQUENCE [LARGE SCALE GENOMIC DNA]</scope>
    <source>
        <strain evidence="12">CCUG 56108</strain>
    </source>
</reference>
<dbReference type="CDD" id="cd05398">
    <property type="entry name" value="NT_ClassII-CCAase"/>
    <property type="match status" value="1"/>
</dbReference>
<evidence type="ECO:0000256" key="8">
    <source>
        <dbReference type="RuleBase" id="RU003953"/>
    </source>
</evidence>
<dbReference type="SUPFAM" id="SSF81301">
    <property type="entry name" value="Nucleotidyltransferase"/>
    <property type="match status" value="1"/>
</dbReference>
<comment type="caution">
    <text evidence="11">The sequence shown here is derived from an EMBL/GenBank/DDBJ whole genome shotgun (WGS) entry which is preliminary data.</text>
</comment>
<keyword evidence="12" id="KW-1185">Reference proteome</keyword>
<evidence type="ECO:0000256" key="2">
    <source>
        <dbReference type="ARBA" id="ARBA00022679"/>
    </source>
</evidence>
<keyword evidence="6" id="KW-0547">Nucleotide-binding</keyword>
<comment type="similarity">
    <text evidence="8">Belongs to the tRNA nucleotidyltransferase/poly(A) polymerase family.</text>
</comment>
<dbReference type="InterPro" id="IPR050264">
    <property type="entry name" value="Bact_CCA-adding_enz_type3_sf"/>
</dbReference>
<evidence type="ECO:0000256" key="6">
    <source>
        <dbReference type="ARBA" id="ARBA00022741"/>
    </source>
</evidence>
<comment type="cofactor">
    <cofactor evidence="1">
        <name>Mg(2+)</name>
        <dbReference type="ChEBI" id="CHEBI:18420"/>
    </cofactor>
</comment>
<keyword evidence="3" id="KW-0819">tRNA processing</keyword>
<proteinExistence type="inferred from homology"/>
<dbReference type="InterPro" id="IPR032828">
    <property type="entry name" value="PolyA_RNA-bd"/>
</dbReference>
<dbReference type="Pfam" id="PF01743">
    <property type="entry name" value="PolyA_pol"/>
    <property type="match status" value="1"/>
</dbReference>
<dbReference type="PANTHER" id="PTHR46173">
    <property type="entry name" value="CCA TRNA NUCLEOTIDYLTRANSFERASE 1, MITOCHONDRIAL"/>
    <property type="match status" value="1"/>
</dbReference>
<keyword evidence="8" id="KW-0694">RNA-binding</keyword>
<feature type="domain" description="tRNA nucleotidyltransferase/poly(A) polymerase RNA and SrmB- binding" evidence="10">
    <location>
        <begin position="173"/>
        <end position="214"/>
    </location>
</feature>
<evidence type="ECO:0000256" key="1">
    <source>
        <dbReference type="ARBA" id="ARBA00001946"/>
    </source>
</evidence>
<dbReference type="EMBL" id="JBHTND010000052">
    <property type="protein sequence ID" value="MFD1304095.1"/>
    <property type="molecule type" value="Genomic_DNA"/>
</dbReference>
<evidence type="ECO:0000259" key="10">
    <source>
        <dbReference type="Pfam" id="PF12627"/>
    </source>
</evidence>
<dbReference type="PANTHER" id="PTHR46173:SF1">
    <property type="entry name" value="CCA TRNA NUCLEOTIDYLTRANSFERASE 1, MITOCHONDRIAL"/>
    <property type="match status" value="1"/>
</dbReference>
<feature type="domain" description="Poly A polymerase head" evidence="9">
    <location>
        <begin position="10"/>
        <end position="131"/>
    </location>
</feature>
<sequence length="396" mass="43215">MLNSKTEETRIVGGSVRDALLGSDNSDIDLATTLLPNEVMRRAATTSLKAIPTGIDHGTVTILLGRRTFEVTTLREDIETDGRHAVVRFGRSFARDAERRDFTINALSLDEDGKVHDTVGGMADLSAGRVRFIGDAATRIREDALRILRFFRFHARYGIGEPDKDGVRSAISAAATLDGLSRERVRSEALKLLEAPRAVAVIAAMRDAGLLDRIIQTGGYLDRLDRACRADGLASPTAPIERLAALAVDSRADIERLRRTLRLSNEETYVLETYADARQDLEHLAEVATVDMRRLAATRNLHGVALAIDVMDDLRKRRISREALTVLDHFLDGTDPIPVLPVSGRDLVAMDIPPGRSIGAGLAAAHSLWLQRGCASGEKEKAFLLQYILAAIGPKA</sequence>
<keyword evidence="7" id="KW-0460">Magnesium</keyword>
<keyword evidence="2 8" id="KW-0808">Transferase</keyword>
<dbReference type="Gene3D" id="1.10.3090.10">
    <property type="entry name" value="cca-adding enzyme, domain 2"/>
    <property type="match status" value="1"/>
</dbReference>
<evidence type="ECO:0000256" key="7">
    <source>
        <dbReference type="ARBA" id="ARBA00022842"/>
    </source>
</evidence>
<keyword evidence="4" id="KW-0548">Nucleotidyltransferase</keyword>
<gene>
    <name evidence="11" type="ORF">ACFQ4G_21265</name>
</gene>
<dbReference type="Pfam" id="PF12627">
    <property type="entry name" value="PolyA_pol_RNAbd"/>
    <property type="match status" value="1"/>
</dbReference>
<dbReference type="InterPro" id="IPR002646">
    <property type="entry name" value="PolA_pol_head_dom"/>
</dbReference>
<evidence type="ECO:0000256" key="3">
    <source>
        <dbReference type="ARBA" id="ARBA00022694"/>
    </source>
</evidence>
<evidence type="ECO:0000313" key="11">
    <source>
        <dbReference type="EMBL" id="MFD1304095.1"/>
    </source>
</evidence>
<organism evidence="11 12">
    <name type="scientific">Methylobacterium marchantiae</name>
    <dbReference type="NCBI Taxonomy" id="600331"/>
    <lineage>
        <taxon>Bacteria</taxon>
        <taxon>Pseudomonadati</taxon>
        <taxon>Pseudomonadota</taxon>
        <taxon>Alphaproteobacteria</taxon>
        <taxon>Hyphomicrobiales</taxon>
        <taxon>Methylobacteriaceae</taxon>
        <taxon>Methylobacterium</taxon>
    </lineage>
</organism>
<accession>A0ABW3X4F1</accession>
<keyword evidence="5" id="KW-0479">Metal-binding</keyword>
<evidence type="ECO:0000256" key="5">
    <source>
        <dbReference type="ARBA" id="ARBA00022723"/>
    </source>
</evidence>
<evidence type="ECO:0000313" key="12">
    <source>
        <dbReference type="Proteomes" id="UP001597176"/>
    </source>
</evidence>
<dbReference type="InterPro" id="IPR043519">
    <property type="entry name" value="NT_sf"/>
</dbReference>
<protein>
    <submittedName>
        <fullName evidence="11">CCA tRNA nucleotidyltransferase</fullName>
    </submittedName>
</protein>